<sequence length="126" mass="13565">MYGPCLNIFIQPINLSLAPGHPDTAYVFRDIMIIPYQETYILTSSSAPQPSSNPPVKMQLISVVTVALAVFAGAALATQEKTNVKPYGNTQTPPPPAIRTKTTSTAFSDTTTPIHSAQTIYRGIEV</sequence>
<comment type="caution">
    <text evidence="1">The sequence shown here is derived from an EMBL/GenBank/DDBJ whole genome shotgun (WGS) entry which is preliminary data.</text>
</comment>
<reference evidence="1" key="2">
    <citation type="submission" date="2020-08" db="EMBL/GenBank/DDBJ databases">
        <title>Draft Genome Sequence of Cumin Blight Pathogen Alternaria burnsii.</title>
        <authorList>
            <person name="Feng Z."/>
        </authorList>
    </citation>
    <scope>NUCLEOTIDE SEQUENCE</scope>
    <source>
        <strain evidence="1">CBS107.38</strain>
    </source>
</reference>
<accession>A0A8H7EJG8</accession>
<dbReference type="AlphaFoldDB" id="A0A8H7EJG8"/>
<name>A0A8H7EJG8_9PLEO</name>
<proteinExistence type="predicted"/>
<gene>
    <name evidence="1" type="ORF">GT037_001950</name>
</gene>
<dbReference type="GeneID" id="62200175"/>
<dbReference type="RefSeq" id="XP_038790289.1">
    <property type="nucleotide sequence ID" value="XM_038926997.1"/>
</dbReference>
<evidence type="ECO:0000313" key="1">
    <source>
        <dbReference type="EMBL" id="KAF7680299.1"/>
    </source>
</evidence>
<dbReference type="Proteomes" id="UP000596902">
    <property type="component" value="Unassembled WGS sequence"/>
</dbReference>
<evidence type="ECO:0000313" key="2">
    <source>
        <dbReference type="Proteomes" id="UP000596902"/>
    </source>
</evidence>
<keyword evidence="2" id="KW-1185">Reference proteome</keyword>
<protein>
    <submittedName>
        <fullName evidence="1">Uncharacterized protein</fullName>
    </submittedName>
</protein>
<reference evidence="1" key="1">
    <citation type="submission" date="2020-01" db="EMBL/GenBank/DDBJ databases">
        <authorList>
            <person name="Feng Z.H.Z."/>
        </authorList>
    </citation>
    <scope>NUCLEOTIDE SEQUENCE</scope>
    <source>
        <strain evidence="1">CBS107.38</strain>
    </source>
</reference>
<dbReference type="EMBL" id="JAAABM010000002">
    <property type="protein sequence ID" value="KAF7680299.1"/>
    <property type="molecule type" value="Genomic_DNA"/>
</dbReference>
<organism evidence="1 2">
    <name type="scientific">Alternaria burnsii</name>
    <dbReference type="NCBI Taxonomy" id="1187904"/>
    <lineage>
        <taxon>Eukaryota</taxon>
        <taxon>Fungi</taxon>
        <taxon>Dikarya</taxon>
        <taxon>Ascomycota</taxon>
        <taxon>Pezizomycotina</taxon>
        <taxon>Dothideomycetes</taxon>
        <taxon>Pleosporomycetidae</taxon>
        <taxon>Pleosporales</taxon>
        <taxon>Pleosporineae</taxon>
        <taxon>Pleosporaceae</taxon>
        <taxon>Alternaria</taxon>
        <taxon>Alternaria sect. Alternaria</taxon>
    </lineage>
</organism>